<evidence type="ECO:0000256" key="3">
    <source>
        <dbReference type="SAM" id="SignalP"/>
    </source>
</evidence>
<feature type="chain" id="PRO_5040408044" evidence="3">
    <location>
        <begin position="18"/>
        <end position="290"/>
    </location>
</feature>
<gene>
    <name evidence="4" type="ORF">CLAFUR5_00043</name>
</gene>
<organism evidence="4 5">
    <name type="scientific">Passalora fulva</name>
    <name type="common">Tomato leaf mold</name>
    <name type="synonym">Cladosporium fulvum</name>
    <dbReference type="NCBI Taxonomy" id="5499"/>
    <lineage>
        <taxon>Eukaryota</taxon>
        <taxon>Fungi</taxon>
        <taxon>Dikarya</taxon>
        <taxon>Ascomycota</taxon>
        <taxon>Pezizomycotina</taxon>
        <taxon>Dothideomycetes</taxon>
        <taxon>Dothideomycetidae</taxon>
        <taxon>Mycosphaerellales</taxon>
        <taxon>Mycosphaerellaceae</taxon>
        <taxon>Fulvia</taxon>
    </lineage>
</organism>
<accession>A0A9Q8L680</accession>
<name>A0A9Q8L680_PASFU</name>
<evidence type="ECO:0000313" key="4">
    <source>
        <dbReference type="EMBL" id="UJO11499.1"/>
    </source>
</evidence>
<feature type="region of interest" description="Disordered" evidence="1">
    <location>
        <begin position="161"/>
        <end position="184"/>
    </location>
</feature>
<protein>
    <submittedName>
        <fullName evidence="4">Uncharacterized protein</fullName>
    </submittedName>
</protein>
<dbReference type="Proteomes" id="UP000756132">
    <property type="component" value="Chromosome 1"/>
</dbReference>
<dbReference type="EMBL" id="CP090163">
    <property type="protein sequence ID" value="UJO11499.1"/>
    <property type="molecule type" value="Genomic_DNA"/>
</dbReference>
<reference evidence="4" key="2">
    <citation type="journal article" date="2022" name="Microb. Genom.">
        <title>A chromosome-scale genome assembly of the tomato pathogen Cladosporium fulvum reveals a compartmentalized genome architecture and the presence of a dispensable chromosome.</title>
        <authorList>
            <person name="Zaccaron A.Z."/>
            <person name="Chen L.H."/>
            <person name="Samaras A."/>
            <person name="Stergiopoulos I."/>
        </authorList>
    </citation>
    <scope>NUCLEOTIDE SEQUENCE</scope>
    <source>
        <strain evidence="4">Race5_Kim</strain>
    </source>
</reference>
<feature type="transmembrane region" description="Helical" evidence="2">
    <location>
        <begin position="190"/>
        <end position="212"/>
    </location>
</feature>
<dbReference type="OrthoDB" id="3816606at2759"/>
<evidence type="ECO:0000256" key="2">
    <source>
        <dbReference type="SAM" id="Phobius"/>
    </source>
</evidence>
<dbReference type="GeneID" id="71979921"/>
<evidence type="ECO:0000313" key="5">
    <source>
        <dbReference type="Proteomes" id="UP000756132"/>
    </source>
</evidence>
<feature type="region of interest" description="Disordered" evidence="1">
    <location>
        <begin position="219"/>
        <end position="290"/>
    </location>
</feature>
<feature type="compositionally biased region" description="Low complexity" evidence="1">
    <location>
        <begin position="161"/>
        <end position="174"/>
    </location>
</feature>
<dbReference type="RefSeq" id="XP_047755865.1">
    <property type="nucleotide sequence ID" value="XM_047899191.1"/>
</dbReference>
<keyword evidence="3" id="KW-0732">Signal</keyword>
<dbReference type="NCBIfam" id="TIGR01167">
    <property type="entry name" value="LPXTG_anchor"/>
    <property type="match status" value="1"/>
</dbReference>
<keyword evidence="2" id="KW-1133">Transmembrane helix</keyword>
<dbReference type="KEGG" id="ffu:CLAFUR5_00043"/>
<proteinExistence type="predicted"/>
<dbReference type="AlphaFoldDB" id="A0A9Q8L680"/>
<evidence type="ECO:0000256" key="1">
    <source>
        <dbReference type="SAM" id="MobiDB-lite"/>
    </source>
</evidence>
<keyword evidence="2" id="KW-0472">Membrane</keyword>
<feature type="signal peptide" evidence="3">
    <location>
        <begin position="1"/>
        <end position="17"/>
    </location>
</feature>
<keyword evidence="5" id="KW-1185">Reference proteome</keyword>
<reference evidence="4" key="1">
    <citation type="submission" date="2021-12" db="EMBL/GenBank/DDBJ databases">
        <authorList>
            <person name="Zaccaron A."/>
            <person name="Stergiopoulos I."/>
        </authorList>
    </citation>
    <scope>NUCLEOTIDE SEQUENCE</scope>
    <source>
        <strain evidence="4">Race5_Kim</strain>
    </source>
</reference>
<keyword evidence="2" id="KW-0812">Transmembrane</keyword>
<sequence>MAARIFTALAVVSAVIAQTPDSQCFWKRDRTQKATPGTPAITPQRTLAAHSFVASRDLSVARIHSAIIPAATTVGVDGILADVHGSWNDPVCTRSCTRFNNTWVQWEPTDQVWRCCGDDICNGNPSNVTFKAVTPENWIAVPSAATTTSTSTTATRIPTGAAAAAGSNDNNNGTKDQKQDSGGLSTGAQAGIGVGLGIVGLAAIVGAGMWFLRKRRRSSAAHPNHDAEQMKQAPVHGGSQHAPAYEAPMQEHKQPNQQIRSELPSSGVHAPTELGSERAVAELPGDDGGR</sequence>
<feature type="compositionally biased region" description="Polar residues" evidence="1">
    <location>
        <begin position="255"/>
        <end position="264"/>
    </location>
</feature>